<dbReference type="Pfam" id="PF12833">
    <property type="entry name" value="HTH_18"/>
    <property type="match status" value="1"/>
</dbReference>
<dbReference type="SMART" id="SM00342">
    <property type="entry name" value="HTH_ARAC"/>
    <property type="match status" value="1"/>
</dbReference>
<keyword evidence="6" id="KW-1185">Reference proteome</keyword>
<dbReference type="InterPro" id="IPR009057">
    <property type="entry name" value="Homeodomain-like_sf"/>
</dbReference>
<dbReference type="Gene3D" id="3.30.450.20">
    <property type="entry name" value="PAS domain"/>
    <property type="match status" value="1"/>
</dbReference>
<reference evidence="5" key="1">
    <citation type="submission" date="2021-01" db="EMBL/GenBank/DDBJ databases">
        <title>Whole genome shotgun sequence of Cellulomonas pakistanensis NBRC 110800.</title>
        <authorList>
            <person name="Komaki H."/>
            <person name="Tamura T."/>
        </authorList>
    </citation>
    <scope>NUCLEOTIDE SEQUENCE</scope>
    <source>
        <strain evidence="5">NBRC 110800</strain>
    </source>
</reference>
<dbReference type="GO" id="GO:0043565">
    <property type="term" value="F:sequence-specific DNA binding"/>
    <property type="evidence" value="ECO:0007669"/>
    <property type="project" value="InterPro"/>
</dbReference>
<dbReference type="CDD" id="cd00130">
    <property type="entry name" value="PAS"/>
    <property type="match status" value="1"/>
</dbReference>
<feature type="domain" description="HTH araC/xylS-type" evidence="4">
    <location>
        <begin position="188"/>
        <end position="286"/>
    </location>
</feature>
<dbReference type="Proteomes" id="UP000642125">
    <property type="component" value="Unassembled WGS sequence"/>
</dbReference>
<evidence type="ECO:0000256" key="1">
    <source>
        <dbReference type="ARBA" id="ARBA00023015"/>
    </source>
</evidence>
<dbReference type="InterPro" id="IPR050204">
    <property type="entry name" value="AraC_XylS_family_regulators"/>
</dbReference>
<evidence type="ECO:0000259" key="4">
    <source>
        <dbReference type="PROSITE" id="PS01124"/>
    </source>
</evidence>
<organism evidence="5 6">
    <name type="scientific">Cellulomonas pakistanensis</name>
    <dbReference type="NCBI Taxonomy" id="992287"/>
    <lineage>
        <taxon>Bacteria</taxon>
        <taxon>Bacillati</taxon>
        <taxon>Actinomycetota</taxon>
        <taxon>Actinomycetes</taxon>
        <taxon>Micrococcales</taxon>
        <taxon>Cellulomonadaceae</taxon>
        <taxon>Cellulomonas</taxon>
    </lineage>
</organism>
<dbReference type="InterPro" id="IPR018060">
    <property type="entry name" value="HTH_AraC"/>
</dbReference>
<dbReference type="PROSITE" id="PS51318">
    <property type="entry name" value="TAT"/>
    <property type="match status" value="1"/>
</dbReference>
<name>A0A919U2H1_9CELL</name>
<keyword evidence="2" id="KW-0238">DNA-binding</keyword>
<dbReference type="InterPro" id="IPR000014">
    <property type="entry name" value="PAS"/>
</dbReference>
<dbReference type="SUPFAM" id="SSF55785">
    <property type="entry name" value="PYP-like sensor domain (PAS domain)"/>
    <property type="match status" value="1"/>
</dbReference>
<dbReference type="PANTHER" id="PTHR46796:SF13">
    <property type="entry name" value="HTH-TYPE TRANSCRIPTIONAL ACTIVATOR RHAS"/>
    <property type="match status" value="1"/>
</dbReference>
<dbReference type="InterPro" id="IPR006311">
    <property type="entry name" value="TAT_signal"/>
</dbReference>
<dbReference type="Pfam" id="PF08448">
    <property type="entry name" value="PAS_4"/>
    <property type="match status" value="1"/>
</dbReference>
<dbReference type="PANTHER" id="PTHR46796">
    <property type="entry name" value="HTH-TYPE TRANSCRIPTIONAL ACTIVATOR RHAS-RELATED"/>
    <property type="match status" value="1"/>
</dbReference>
<dbReference type="InterPro" id="IPR013656">
    <property type="entry name" value="PAS_4"/>
</dbReference>
<dbReference type="Gene3D" id="1.10.10.60">
    <property type="entry name" value="Homeodomain-like"/>
    <property type="match status" value="1"/>
</dbReference>
<dbReference type="InterPro" id="IPR018062">
    <property type="entry name" value="HTH_AraC-typ_CS"/>
</dbReference>
<accession>A0A919U2H1</accession>
<dbReference type="EMBL" id="BONO01000003">
    <property type="protein sequence ID" value="GIG35156.1"/>
    <property type="molecule type" value="Genomic_DNA"/>
</dbReference>
<gene>
    <name evidence="5" type="ORF">Cpa01nite_05370</name>
</gene>
<dbReference type="SUPFAM" id="SSF46689">
    <property type="entry name" value="Homeodomain-like"/>
    <property type="match status" value="2"/>
</dbReference>
<dbReference type="PROSITE" id="PS01124">
    <property type="entry name" value="HTH_ARAC_FAMILY_2"/>
    <property type="match status" value="1"/>
</dbReference>
<keyword evidence="1" id="KW-0805">Transcription regulation</keyword>
<dbReference type="AlphaFoldDB" id="A0A919U2H1"/>
<dbReference type="InterPro" id="IPR035965">
    <property type="entry name" value="PAS-like_dom_sf"/>
</dbReference>
<evidence type="ECO:0000256" key="3">
    <source>
        <dbReference type="ARBA" id="ARBA00023163"/>
    </source>
</evidence>
<evidence type="ECO:0000313" key="5">
    <source>
        <dbReference type="EMBL" id="GIG35156.1"/>
    </source>
</evidence>
<sequence length="312" mass="32523">MPVTRTTYAAPDMERRPAHLAAAAAAGAADPGAPAAPAAPAGDPAAPDAPARALLRALTPALLRLCDDLTGTMFCAKDVAGRYVVVNDAFVRRTPERSRRAVVGRTAAELFLPHLAEKYDAQDRDVLATGRALHRELELIRRPGGPPGWYLTSKEPVRDASGAVVGLVSISQALRAGDADAETVAALSRVAAFVHGRLAEPPTVAELAEAAGCSASTLDRRVRRVYALSPQQYVLRARVDHAAALLGGSDLPLAEVAAAAGFYDQASFTRTFGRLTGETPAQFRRAARAASGPATAPVAPLVPPLPWPRAAG</sequence>
<keyword evidence="3" id="KW-0804">Transcription</keyword>
<comment type="caution">
    <text evidence="5">The sequence shown here is derived from an EMBL/GenBank/DDBJ whole genome shotgun (WGS) entry which is preliminary data.</text>
</comment>
<evidence type="ECO:0000256" key="2">
    <source>
        <dbReference type="ARBA" id="ARBA00023125"/>
    </source>
</evidence>
<dbReference type="GO" id="GO:0003700">
    <property type="term" value="F:DNA-binding transcription factor activity"/>
    <property type="evidence" value="ECO:0007669"/>
    <property type="project" value="InterPro"/>
</dbReference>
<protein>
    <recommendedName>
        <fullName evidence="4">HTH araC/xylS-type domain-containing protein</fullName>
    </recommendedName>
</protein>
<proteinExistence type="predicted"/>
<evidence type="ECO:0000313" key="6">
    <source>
        <dbReference type="Proteomes" id="UP000642125"/>
    </source>
</evidence>
<dbReference type="PROSITE" id="PS00041">
    <property type="entry name" value="HTH_ARAC_FAMILY_1"/>
    <property type="match status" value="1"/>
</dbReference>